<evidence type="ECO:0000313" key="3">
    <source>
        <dbReference type="Proteomes" id="UP001225316"/>
    </source>
</evidence>
<dbReference type="Proteomes" id="UP001225316">
    <property type="component" value="Unassembled WGS sequence"/>
</dbReference>
<keyword evidence="1" id="KW-0732">Signal</keyword>
<gene>
    <name evidence="2" type="ORF">QEH52_19135</name>
</gene>
<reference evidence="2 3" key="1">
    <citation type="submission" date="2023-04" db="EMBL/GenBank/DDBJ databases">
        <title>A novel bacteria isolated from coastal sediment.</title>
        <authorList>
            <person name="Liu X.-J."/>
            <person name="Du Z.-J."/>
        </authorList>
    </citation>
    <scope>NUCLEOTIDE SEQUENCE [LARGE SCALE GENOMIC DNA]</scope>
    <source>
        <strain evidence="2 3">SDUM461003</strain>
    </source>
</reference>
<feature type="signal peptide" evidence="1">
    <location>
        <begin position="1"/>
        <end position="18"/>
    </location>
</feature>
<accession>A0ABU1B1J2</accession>
<feature type="chain" id="PRO_5045252437" description="Lipoprotein" evidence="1">
    <location>
        <begin position="19"/>
        <end position="119"/>
    </location>
</feature>
<evidence type="ECO:0000256" key="1">
    <source>
        <dbReference type="SAM" id="SignalP"/>
    </source>
</evidence>
<evidence type="ECO:0000313" key="2">
    <source>
        <dbReference type="EMBL" id="MDQ8209642.1"/>
    </source>
</evidence>
<organism evidence="2 3">
    <name type="scientific">Thalassobacterium maritimum</name>
    <dbReference type="NCBI Taxonomy" id="3041265"/>
    <lineage>
        <taxon>Bacteria</taxon>
        <taxon>Pseudomonadati</taxon>
        <taxon>Verrucomicrobiota</taxon>
        <taxon>Opitutia</taxon>
        <taxon>Puniceicoccales</taxon>
        <taxon>Coraliomargaritaceae</taxon>
        <taxon>Thalassobacterium</taxon>
    </lineage>
</organism>
<dbReference type="RefSeq" id="WP_308952560.1">
    <property type="nucleotide sequence ID" value="NZ_JARXHW010000102.1"/>
</dbReference>
<keyword evidence="3" id="KW-1185">Reference proteome</keyword>
<dbReference type="PROSITE" id="PS51257">
    <property type="entry name" value="PROKAR_LIPOPROTEIN"/>
    <property type="match status" value="1"/>
</dbReference>
<proteinExistence type="predicted"/>
<evidence type="ECO:0008006" key="4">
    <source>
        <dbReference type="Google" id="ProtNLM"/>
    </source>
</evidence>
<protein>
    <recommendedName>
        <fullName evidence="4">Lipoprotein</fullName>
    </recommendedName>
</protein>
<sequence length="119" mass="13223">MKKSGTLFIFVVTALLFAACNRSETTNLNSTVEQYQHRKGIQKIEVEGHTIKVSFSADLRGEEKKELAYEVLNECTQFGITTLRETAPKGLKDEAFWGFSISRLDEPQEVGPGGTGQSH</sequence>
<name>A0ABU1B1J2_9BACT</name>
<dbReference type="EMBL" id="JARXHW010000102">
    <property type="protein sequence ID" value="MDQ8209642.1"/>
    <property type="molecule type" value="Genomic_DNA"/>
</dbReference>
<comment type="caution">
    <text evidence="2">The sequence shown here is derived from an EMBL/GenBank/DDBJ whole genome shotgun (WGS) entry which is preliminary data.</text>
</comment>